<comment type="caution">
    <text evidence="3">The sequence shown here is derived from an EMBL/GenBank/DDBJ whole genome shotgun (WGS) entry which is preliminary data.</text>
</comment>
<accession>A0A7U7GF29</accession>
<dbReference type="GO" id="GO:0120147">
    <property type="term" value="F:formylglycine-generating oxidase activity"/>
    <property type="evidence" value="ECO:0007669"/>
    <property type="project" value="TreeGrafter"/>
</dbReference>
<dbReference type="OrthoDB" id="9801841at2"/>
<keyword evidence="1" id="KW-0067">ATP-binding</keyword>
<reference evidence="3 4" key="1">
    <citation type="journal article" date="2014" name="ISME J.">
        <title>Candidatus Competibacter-lineage genomes retrieved from metagenomes reveal functional metabolic diversity.</title>
        <authorList>
            <person name="McIlroy S.J."/>
            <person name="Albertsen M."/>
            <person name="Andresen E.K."/>
            <person name="Saunders A.M."/>
            <person name="Kristiansen R."/>
            <person name="Stokholm-Bjerregaard M."/>
            <person name="Nielsen K.L."/>
            <person name="Nielsen P.H."/>
        </authorList>
    </citation>
    <scope>NUCLEOTIDE SEQUENCE [LARGE SCALE GENOMIC DNA]</scope>
    <source>
        <strain evidence="3 4">Run_B_J11</strain>
    </source>
</reference>
<dbReference type="Pfam" id="PF03781">
    <property type="entry name" value="FGE-sulfatase"/>
    <property type="match status" value="1"/>
</dbReference>
<dbReference type="EC" id="2.7.11.17" evidence="3"/>
<dbReference type="PANTHER" id="PTHR23150:SF19">
    <property type="entry name" value="FORMYLGLYCINE-GENERATING ENZYME"/>
    <property type="match status" value="1"/>
</dbReference>
<dbReference type="InterPro" id="IPR042095">
    <property type="entry name" value="SUMF_sf"/>
</dbReference>
<dbReference type="InterPro" id="IPR016187">
    <property type="entry name" value="CTDL_fold"/>
</dbReference>
<keyword evidence="3" id="KW-0418">Kinase</keyword>
<dbReference type="AlphaFoldDB" id="A0A7U7GF29"/>
<dbReference type="InterPro" id="IPR017441">
    <property type="entry name" value="Protein_kinase_ATP_BS"/>
</dbReference>
<dbReference type="Gene3D" id="1.10.510.10">
    <property type="entry name" value="Transferase(Phosphotransferase) domain 1"/>
    <property type="match status" value="1"/>
</dbReference>
<organism evidence="3 4">
    <name type="scientific">Candidatus Contendobacter odensis Run_B_J11</name>
    <dbReference type="NCBI Taxonomy" id="1400861"/>
    <lineage>
        <taxon>Bacteria</taxon>
        <taxon>Pseudomonadati</taxon>
        <taxon>Pseudomonadota</taxon>
        <taxon>Gammaproteobacteria</taxon>
        <taxon>Candidatus Competibacteraceae</taxon>
        <taxon>Candidatus Contendibacter</taxon>
    </lineage>
</organism>
<dbReference type="InterPro" id="IPR011009">
    <property type="entry name" value="Kinase-like_dom_sf"/>
</dbReference>
<proteinExistence type="predicted"/>
<keyword evidence="3" id="KW-0808">Transferase</keyword>
<dbReference type="PROSITE" id="PS50011">
    <property type="entry name" value="PROTEIN_KINASE_DOM"/>
    <property type="match status" value="1"/>
</dbReference>
<dbReference type="CDD" id="cd14014">
    <property type="entry name" value="STKc_PknB_like"/>
    <property type="match status" value="1"/>
</dbReference>
<dbReference type="InterPro" id="IPR000719">
    <property type="entry name" value="Prot_kinase_dom"/>
</dbReference>
<dbReference type="InterPro" id="IPR051043">
    <property type="entry name" value="Sulfatase_Mod_Factor_Kinase"/>
</dbReference>
<dbReference type="GO" id="GO:0005524">
    <property type="term" value="F:ATP binding"/>
    <property type="evidence" value="ECO:0007669"/>
    <property type="project" value="UniProtKB-UniRule"/>
</dbReference>
<dbReference type="RefSeq" id="WP_051498056.1">
    <property type="nucleotide sequence ID" value="NZ_CBTK010000290.1"/>
</dbReference>
<feature type="domain" description="Protein kinase" evidence="2">
    <location>
        <begin position="18"/>
        <end position="301"/>
    </location>
</feature>
<keyword evidence="1" id="KW-0547">Nucleotide-binding</keyword>
<evidence type="ECO:0000313" key="3">
    <source>
        <dbReference type="EMBL" id="CDH47089.1"/>
    </source>
</evidence>
<dbReference type="EMBL" id="CBTK010000290">
    <property type="protein sequence ID" value="CDH47089.1"/>
    <property type="molecule type" value="Genomic_DNA"/>
</dbReference>
<dbReference type="GO" id="GO:0004683">
    <property type="term" value="F:calcium/calmodulin-dependent protein kinase activity"/>
    <property type="evidence" value="ECO:0007669"/>
    <property type="project" value="UniProtKB-EC"/>
</dbReference>
<dbReference type="Gene3D" id="3.90.1580.10">
    <property type="entry name" value="paralog of FGE (formylglycine-generating enzyme)"/>
    <property type="match status" value="1"/>
</dbReference>
<evidence type="ECO:0000313" key="4">
    <source>
        <dbReference type="Proteomes" id="UP000019184"/>
    </source>
</evidence>
<name>A0A7U7GF29_9GAMM</name>
<gene>
    <name evidence="3" type="ORF">BN874_720033</name>
</gene>
<dbReference type="Gene3D" id="3.30.200.20">
    <property type="entry name" value="Phosphorylase Kinase, domain 1"/>
    <property type="match status" value="1"/>
</dbReference>
<keyword evidence="4" id="KW-1185">Reference proteome</keyword>
<sequence length="649" mass="72315">MIKKPNNTLPVGYRLHQYRIESVLGAGGFGITYKAVHEALQTRAAIKEYFPVEWSYRDRDEVNVLANTQGGLPTSEAGEDACYSWGLERFLNEAQILAKVNHSGVVRVRDFFEENGTAYIVMDYEDGEPLSQTLQREKNLIEDSIRRLLGDVLPALEAVHALGYLHRDIKPANLYRRADGRTILIDFGAARQALGRRSKSVTSVFSPGYSPIEQYLTEGKGYGPWTDIYALGAVLYHCVAGVAPIEAPGRVLDDPLRLAEELASGRYSQGLLRLIDRAMAVRPEKRFQTVAQMRTALEARMDDDGERTVKLELPLRSDLHRSGEKPRLVIVDPPKTPLKSRRLDWRWGVGILAVLAIAGGGIAIWKGQVPSTQVEQPSHPLASLKHSGPPASPQPGQIYADPGTGLDFVWVPPGCFIMGSPDTEKDRSANEVPHQVCLKGFWMGKTEVTNAQYQQFDPGHDSGAYESYSLNAPNQPVVRVSWQEAVAYADKLSDKSGLRFRLPTEAEWEYAARAGNTHSRTWGDDPNQACRYANIYDETARKTKPFNWANYPCEDKQVVVAPVGQYEANAFGLYDMLGNVAEWTCSEYDNAYTGSETRCADRKVAAGGQRVLRGGSWSDSPRLVRFAYRFPVAPELRKFDLGFRLVLEP</sequence>
<dbReference type="InterPro" id="IPR005532">
    <property type="entry name" value="SUMF_dom"/>
</dbReference>
<dbReference type="SUPFAM" id="SSF56436">
    <property type="entry name" value="C-type lectin-like"/>
    <property type="match status" value="1"/>
</dbReference>
<dbReference type="PANTHER" id="PTHR23150">
    <property type="entry name" value="SULFATASE MODIFYING FACTOR 1, 2"/>
    <property type="match status" value="1"/>
</dbReference>
<dbReference type="Pfam" id="PF00069">
    <property type="entry name" value="Pkinase"/>
    <property type="match status" value="1"/>
</dbReference>
<dbReference type="SMART" id="SM00220">
    <property type="entry name" value="S_TKc"/>
    <property type="match status" value="1"/>
</dbReference>
<protein>
    <submittedName>
        <fullName evidence="3">Calcium/calmodulin-dependent protein kinase</fullName>
        <ecNumber evidence="3">2.7.11.17</ecNumber>
    </submittedName>
</protein>
<evidence type="ECO:0000256" key="1">
    <source>
        <dbReference type="PROSITE-ProRule" id="PRU10141"/>
    </source>
</evidence>
<dbReference type="Proteomes" id="UP000019184">
    <property type="component" value="Unassembled WGS sequence"/>
</dbReference>
<evidence type="ECO:0000259" key="2">
    <source>
        <dbReference type="PROSITE" id="PS50011"/>
    </source>
</evidence>
<dbReference type="PROSITE" id="PS00107">
    <property type="entry name" value="PROTEIN_KINASE_ATP"/>
    <property type="match status" value="1"/>
</dbReference>
<feature type="binding site" evidence="1">
    <location>
        <position position="47"/>
    </location>
    <ligand>
        <name>ATP</name>
        <dbReference type="ChEBI" id="CHEBI:30616"/>
    </ligand>
</feature>
<dbReference type="SUPFAM" id="SSF56112">
    <property type="entry name" value="Protein kinase-like (PK-like)"/>
    <property type="match status" value="1"/>
</dbReference>